<dbReference type="Pfam" id="PF00134">
    <property type="entry name" value="Cyclin_N"/>
    <property type="match status" value="1"/>
</dbReference>
<reference evidence="4 5" key="1">
    <citation type="journal article" date="2024" name="Nat. Commun.">
        <title>Phylogenomics reveals the evolutionary origins of lichenization in chlorophyte algae.</title>
        <authorList>
            <person name="Puginier C."/>
            <person name="Libourel C."/>
            <person name="Otte J."/>
            <person name="Skaloud P."/>
            <person name="Haon M."/>
            <person name="Grisel S."/>
            <person name="Petersen M."/>
            <person name="Berrin J.G."/>
            <person name="Delaux P.M."/>
            <person name="Dal Grande F."/>
            <person name="Keller J."/>
        </authorList>
    </citation>
    <scope>NUCLEOTIDE SEQUENCE [LARGE SCALE GENOMIC DNA]</scope>
    <source>
        <strain evidence="4 5">SAG 2523</strain>
    </source>
</reference>
<feature type="region of interest" description="Disordered" evidence="2">
    <location>
        <begin position="254"/>
        <end position="299"/>
    </location>
</feature>
<dbReference type="EMBL" id="JALJOV010000450">
    <property type="protein sequence ID" value="KAK9863613.1"/>
    <property type="molecule type" value="Genomic_DNA"/>
</dbReference>
<comment type="caution">
    <text evidence="4">The sequence shown here is derived from an EMBL/GenBank/DDBJ whole genome shotgun (WGS) entry which is preliminary data.</text>
</comment>
<accession>A0AAW1T400</accession>
<evidence type="ECO:0000256" key="1">
    <source>
        <dbReference type="RuleBase" id="RU000383"/>
    </source>
</evidence>
<dbReference type="InterPro" id="IPR043198">
    <property type="entry name" value="Cyclin/Ssn8"/>
</dbReference>
<evidence type="ECO:0000313" key="4">
    <source>
        <dbReference type="EMBL" id="KAK9863613.1"/>
    </source>
</evidence>
<dbReference type="Gene3D" id="1.10.472.10">
    <property type="entry name" value="Cyclin-like"/>
    <property type="match status" value="2"/>
</dbReference>
<protein>
    <recommendedName>
        <fullName evidence="3">Cyclin-like domain-containing protein</fullName>
    </recommendedName>
</protein>
<dbReference type="GO" id="GO:0016538">
    <property type="term" value="F:cyclin-dependent protein serine/threonine kinase regulator activity"/>
    <property type="evidence" value="ECO:0007669"/>
    <property type="project" value="InterPro"/>
</dbReference>
<dbReference type="PANTHER" id="PTHR10026">
    <property type="entry name" value="CYCLIN"/>
    <property type="match status" value="1"/>
</dbReference>
<dbReference type="InterPro" id="IPR036915">
    <property type="entry name" value="Cyclin-like_sf"/>
</dbReference>
<evidence type="ECO:0000259" key="3">
    <source>
        <dbReference type="SMART" id="SM00385"/>
    </source>
</evidence>
<keyword evidence="5" id="KW-1185">Reference proteome</keyword>
<feature type="domain" description="Cyclin-like" evidence="3">
    <location>
        <begin position="40"/>
        <end position="143"/>
    </location>
</feature>
<feature type="domain" description="Cyclin-like" evidence="3">
    <location>
        <begin position="156"/>
        <end position="238"/>
    </location>
</feature>
<dbReference type="FunFam" id="1.10.472.10:FF:000031">
    <property type="entry name" value="cyclin-L1-1-like isoform X1"/>
    <property type="match status" value="1"/>
</dbReference>
<evidence type="ECO:0000313" key="5">
    <source>
        <dbReference type="Proteomes" id="UP001485043"/>
    </source>
</evidence>
<organism evidence="4 5">
    <name type="scientific">Apatococcus fuscideae</name>
    <dbReference type="NCBI Taxonomy" id="2026836"/>
    <lineage>
        <taxon>Eukaryota</taxon>
        <taxon>Viridiplantae</taxon>
        <taxon>Chlorophyta</taxon>
        <taxon>core chlorophytes</taxon>
        <taxon>Trebouxiophyceae</taxon>
        <taxon>Chlorellales</taxon>
        <taxon>Chlorellaceae</taxon>
        <taxon>Apatococcus</taxon>
    </lineage>
</organism>
<keyword evidence="1" id="KW-0195">Cyclin</keyword>
<dbReference type="GO" id="GO:0006357">
    <property type="term" value="P:regulation of transcription by RNA polymerase II"/>
    <property type="evidence" value="ECO:0007669"/>
    <property type="project" value="InterPro"/>
</dbReference>
<dbReference type="InterPro" id="IPR013763">
    <property type="entry name" value="Cyclin-like_dom"/>
</dbReference>
<gene>
    <name evidence="4" type="ORF">WJX84_009106</name>
</gene>
<evidence type="ECO:0000256" key="2">
    <source>
        <dbReference type="SAM" id="MobiDB-lite"/>
    </source>
</evidence>
<dbReference type="AlphaFoldDB" id="A0AAW1T400"/>
<comment type="similarity">
    <text evidence="1">Belongs to the cyclin family.</text>
</comment>
<dbReference type="Proteomes" id="UP001485043">
    <property type="component" value="Unassembled WGS sequence"/>
</dbReference>
<dbReference type="SUPFAM" id="SSF47954">
    <property type="entry name" value="Cyclin-like"/>
    <property type="match status" value="2"/>
</dbReference>
<proteinExistence type="inferred from homology"/>
<name>A0AAW1T400_9CHLO</name>
<dbReference type="InterPro" id="IPR006671">
    <property type="entry name" value="Cyclin_N"/>
</dbReference>
<sequence length="441" mass="48583">MIYTTLDNFYLTAEQLEDSPSRRDGVSADEEMQARVYGCELIQASGMLLRLPQVTMATGQVLLHRFYCKQSLVKRDVKVLSMACLFLATKLEETARKHREIISVFHRVERRREGRGLEPLDLYGNAYSEKKVQLVKAEKLILTQLGFILHVDHPHKDMLNYLHYLQASPSLMQVAWNLTNDSLRSTLCVRFKSKIVACGIIYTAARHLQVALPEDPPWWEVFSVELGDMCTVCREIFKLYRLKKAVYIHHAKKPGPTADSNASPAPAQHTPVISAGHSGGEPVEPGSKGPSPAALLDGKTLHPPEEKALLDSKLGILPIHQIDHVSQPTIGKRTVETGIESTGGAMAAGITTGLLNLIVTGKQSAAETDAQIETETAISQDSRMAGRGTETEIVPGPLTWNHSGAGTGIETATDQAPAVVTEKRRRNNEAFKQQPRARCKT</sequence>
<dbReference type="SMART" id="SM00385">
    <property type="entry name" value="CYCLIN"/>
    <property type="match status" value="2"/>
</dbReference>
<dbReference type="CDD" id="cd20532">
    <property type="entry name" value="CYCLIN_CCNL_rpt1"/>
    <property type="match status" value="1"/>
</dbReference>
<dbReference type="Pfam" id="PF21797">
    <property type="entry name" value="CycT2-like_C"/>
    <property type="match status" value="1"/>
</dbReference>